<dbReference type="InterPro" id="IPR013785">
    <property type="entry name" value="Aldolase_TIM"/>
</dbReference>
<dbReference type="PANTHER" id="PTHR21337:SF0">
    <property type="entry name" value="PHOSPHO-2-DEHYDRO-3-DEOXYHEPTONATE ALDOLASE"/>
    <property type="match status" value="1"/>
</dbReference>
<dbReference type="GO" id="GO:0009073">
    <property type="term" value="P:aromatic amino acid family biosynthetic process"/>
    <property type="evidence" value="ECO:0007669"/>
    <property type="project" value="UniProtKB-KW"/>
</dbReference>
<feature type="binding site" evidence="3">
    <location>
        <position position="322"/>
    </location>
    <ligand>
        <name>phosphoenolpyruvate</name>
        <dbReference type="ChEBI" id="CHEBI:58702"/>
    </ligand>
</feature>
<evidence type="ECO:0000313" key="6">
    <source>
        <dbReference type="Proteomes" id="UP000199028"/>
    </source>
</evidence>
<comment type="cofactor">
    <cofactor evidence="3">
        <name>Mn(2+)</name>
        <dbReference type="ChEBI" id="CHEBI:29035"/>
    </cofactor>
    <cofactor evidence="3">
        <name>Co(2+)</name>
        <dbReference type="ChEBI" id="CHEBI:48828"/>
    </cofactor>
    <cofactor evidence="3">
        <name>Cd(2+)</name>
        <dbReference type="ChEBI" id="CHEBI:48775"/>
    </cofactor>
    <text evidence="3">Binds 1 divalent cation per subunit. The enzyme is active with manganese, cobalt or cadmium ions.</text>
</comment>
<dbReference type="EMBL" id="FOFT01000004">
    <property type="protein sequence ID" value="SER20986.1"/>
    <property type="molecule type" value="Genomic_DNA"/>
</dbReference>
<dbReference type="Proteomes" id="UP000199028">
    <property type="component" value="Unassembled WGS sequence"/>
</dbReference>
<feature type="binding site" evidence="3">
    <location>
        <position position="93"/>
    </location>
    <ligand>
        <name>Mn(2+)</name>
        <dbReference type="ChEBI" id="CHEBI:29035"/>
    </ligand>
</feature>
<comment type="pathway">
    <text evidence="4">Metabolic intermediate biosynthesis; chorismate biosynthesis; chorismate from D-erythrose 4-phosphate and phosphoenolpyruvate: step 1/7.</text>
</comment>
<evidence type="ECO:0000256" key="4">
    <source>
        <dbReference type="RuleBase" id="RU363071"/>
    </source>
</evidence>
<gene>
    <name evidence="5" type="ORF">SAMN05216195_104304</name>
</gene>
<evidence type="ECO:0000256" key="3">
    <source>
        <dbReference type="PIRSR" id="PIRSR602480-1"/>
    </source>
</evidence>
<feature type="binding site" evidence="3">
    <location>
        <position position="291"/>
    </location>
    <ligand>
        <name>phosphoenolpyruvate</name>
        <dbReference type="ChEBI" id="CHEBI:58702"/>
    </ligand>
</feature>
<accession>A0A1H9MBB6</accession>
<dbReference type="GO" id="GO:0009423">
    <property type="term" value="P:chorismate biosynthetic process"/>
    <property type="evidence" value="ECO:0007669"/>
    <property type="project" value="UniProtKB-UniPathway"/>
</dbReference>
<dbReference type="InterPro" id="IPR002480">
    <property type="entry name" value="DAHP_synth_2"/>
</dbReference>
<sequence>MNSVVESTCALTRVREVRAVSALPFDVRHEVEEALSRPAAQQPVWRSAADCRDAVAALSTAPPVVLASEVDDLRARLASVARGEAFLLQGGDCAETFAGNTEAHIRANFTTLVQMAVVLAYGAGTPVVRVGRVAGQYAKPRSSEVDPSGHPSYRGDMVNSASPADRTHDPARMVRAHANSSATMNMLRALAHSPVPVSDAPTGRRYAALVAEVDRALRFMQACGAANDYTRDVYASHEALVLDYERALLRMAGGRLYGLSGHFLWVGERTRQLDGAHIALAALLANPIGLKIGPTTTPESAVEYVQRLDPHGEPGRLTLISRMGHDRIRHVLPPIIEKVTASGHQVVWQCDPMHGNTETSSTGHKTRRFDRVVDEVAGFFEVHRALGTHPGGLHVELTGEDVTECLGGEQDIAEADLGERYLTACDPRLNPRQSMELAFLVAEMLRG</sequence>
<keyword evidence="4" id="KW-0057">Aromatic amino acid biosynthesis</keyword>
<keyword evidence="2 4" id="KW-0808">Transferase</keyword>
<reference evidence="6" key="1">
    <citation type="submission" date="2016-10" db="EMBL/GenBank/DDBJ databases">
        <authorList>
            <person name="Varghese N."/>
            <person name="Submissions S."/>
        </authorList>
    </citation>
    <scope>NUCLEOTIDE SEQUENCE [LARGE SCALE GENOMIC DNA]</scope>
    <source>
        <strain evidence="6">CGMCC 4.578</strain>
    </source>
</reference>
<evidence type="ECO:0000313" key="5">
    <source>
        <dbReference type="EMBL" id="SER20986.1"/>
    </source>
</evidence>
<feature type="binding site" evidence="3">
    <location>
        <begin position="268"/>
        <end position="269"/>
    </location>
    <ligand>
        <name>phosphoenolpyruvate</name>
        <dbReference type="ChEBI" id="CHEBI:58702"/>
    </ligand>
</feature>
<proteinExistence type="inferred from homology"/>
<keyword evidence="6" id="KW-1185">Reference proteome</keyword>
<feature type="binding site" evidence="3">
    <location>
        <position position="426"/>
    </location>
    <ligand>
        <name>Mn(2+)</name>
        <dbReference type="ChEBI" id="CHEBI:29035"/>
    </ligand>
</feature>
<dbReference type="OrthoDB" id="9766852at2"/>
<dbReference type="Gene3D" id="3.20.20.70">
    <property type="entry name" value="Aldolase class I"/>
    <property type="match status" value="1"/>
</dbReference>
<keyword evidence="3" id="KW-0464">Manganese</keyword>
<comment type="similarity">
    <text evidence="1 4">Belongs to the class-II DAHP synthase family.</text>
</comment>
<keyword evidence="4" id="KW-0028">Amino-acid biosynthesis</keyword>
<evidence type="ECO:0000256" key="2">
    <source>
        <dbReference type="ARBA" id="ARBA00022679"/>
    </source>
</evidence>
<keyword evidence="3" id="KW-0104">Cadmium</keyword>
<dbReference type="GO" id="GO:0008652">
    <property type="term" value="P:amino acid biosynthetic process"/>
    <property type="evidence" value="ECO:0007669"/>
    <property type="project" value="UniProtKB-KW"/>
</dbReference>
<feature type="binding site" evidence="3">
    <location>
        <position position="396"/>
    </location>
    <ligand>
        <name>Mn(2+)</name>
        <dbReference type="ChEBI" id="CHEBI:29035"/>
    </ligand>
</feature>
<dbReference type="EC" id="2.5.1.54" evidence="4"/>
<keyword evidence="3" id="KW-0170">Cobalt</keyword>
<protein>
    <recommendedName>
        <fullName evidence="4">Phospho-2-dehydro-3-deoxyheptonate aldolase</fullName>
        <ecNumber evidence="4">2.5.1.54</ecNumber>
    </recommendedName>
</protein>
<organism evidence="5 6">
    <name type="scientific">Lentzea flaviverrucosa</name>
    <dbReference type="NCBI Taxonomy" id="200379"/>
    <lineage>
        <taxon>Bacteria</taxon>
        <taxon>Bacillati</taxon>
        <taxon>Actinomycetota</taxon>
        <taxon>Actinomycetes</taxon>
        <taxon>Pseudonocardiales</taxon>
        <taxon>Pseudonocardiaceae</taxon>
        <taxon>Lentzea</taxon>
    </lineage>
</organism>
<dbReference type="AlphaFoldDB" id="A0A1H9MBB6"/>
<dbReference type="SUPFAM" id="SSF51569">
    <property type="entry name" value="Aldolase"/>
    <property type="match status" value="1"/>
</dbReference>
<dbReference type="Pfam" id="PF01474">
    <property type="entry name" value="DAHP_synth_2"/>
    <property type="match status" value="1"/>
</dbReference>
<evidence type="ECO:0000256" key="1">
    <source>
        <dbReference type="ARBA" id="ARBA00008911"/>
    </source>
</evidence>
<comment type="catalytic activity">
    <reaction evidence="4">
        <text>D-erythrose 4-phosphate + phosphoenolpyruvate + H2O = 7-phospho-2-dehydro-3-deoxy-D-arabino-heptonate + phosphate</text>
        <dbReference type="Rhea" id="RHEA:14717"/>
        <dbReference type="ChEBI" id="CHEBI:15377"/>
        <dbReference type="ChEBI" id="CHEBI:16897"/>
        <dbReference type="ChEBI" id="CHEBI:43474"/>
        <dbReference type="ChEBI" id="CHEBI:58394"/>
        <dbReference type="ChEBI" id="CHEBI:58702"/>
        <dbReference type="EC" id="2.5.1.54"/>
    </reaction>
</comment>
<feature type="binding site" evidence="3">
    <location>
        <position position="354"/>
    </location>
    <ligand>
        <name>Mn(2+)</name>
        <dbReference type="ChEBI" id="CHEBI:29035"/>
    </ligand>
</feature>
<dbReference type="GO" id="GO:0003849">
    <property type="term" value="F:3-deoxy-7-phosphoheptulonate synthase activity"/>
    <property type="evidence" value="ECO:0007669"/>
    <property type="project" value="UniProtKB-EC"/>
</dbReference>
<dbReference type="PANTHER" id="PTHR21337">
    <property type="entry name" value="PHOSPHO-2-DEHYDRO-3-DEOXYHEPTONATE ALDOLASE 1, 2"/>
    <property type="match status" value="1"/>
</dbReference>
<dbReference type="UniPathway" id="UPA00053">
    <property type="reaction ID" value="UER00084"/>
</dbReference>
<feature type="binding site" evidence="3">
    <location>
        <position position="132"/>
    </location>
    <ligand>
        <name>phosphoenolpyruvate</name>
        <dbReference type="ChEBI" id="CHEBI:58702"/>
    </ligand>
</feature>
<name>A0A1H9MBB6_9PSEU</name>